<dbReference type="AlphaFoldDB" id="A0A2W0H3D0"/>
<dbReference type="Proteomes" id="UP000248066">
    <property type="component" value="Unassembled WGS sequence"/>
</dbReference>
<feature type="transmembrane region" description="Helical" evidence="1">
    <location>
        <begin position="20"/>
        <end position="42"/>
    </location>
</feature>
<keyword evidence="1" id="KW-0812">Transmembrane</keyword>
<evidence type="ECO:0000313" key="3">
    <source>
        <dbReference type="Proteomes" id="UP000248066"/>
    </source>
</evidence>
<accession>A0A2W0H3D0</accession>
<feature type="transmembrane region" description="Helical" evidence="1">
    <location>
        <begin position="54"/>
        <end position="76"/>
    </location>
</feature>
<dbReference type="EMBL" id="PDOF01000002">
    <property type="protein sequence ID" value="PYZ96343.1"/>
    <property type="molecule type" value="Genomic_DNA"/>
</dbReference>
<dbReference type="RefSeq" id="WP_110519928.1">
    <property type="nucleotide sequence ID" value="NZ_PDOF01000002.1"/>
</dbReference>
<keyword evidence="1" id="KW-0472">Membrane</keyword>
<name>A0A2W0H3D0_9BACI</name>
<sequence length="80" mass="9328">MAASYFSEKLAVKTKYQETFSFLLHAFFGWAFFAAYALYDWIRWDFDVSLADQFLNLLSLAGVFCAITFYVSDAVLRLRK</sequence>
<gene>
    <name evidence="2" type="ORF">CR205_11475</name>
</gene>
<comment type="caution">
    <text evidence="2">The sequence shown here is derived from an EMBL/GenBank/DDBJ whole genome shotgun (WGS) entry which is preliminary data.</text>
</comment>
<evidence type="ECO:0000313" key="2">
    <source>
        <dbReference type="EMBL" id="PYZ96343.1"/>
    </source>
</evidence>
<proteinExistence type="predicted"/>
<reference evidence="2 3" key="1">
    <citation type="submission" date="2017-10" db="EMBL/GenBank/DDBJ databases">
        <title>Bacillus sp. nov., a halophilic bacterium isolated from a Yangshapao Lake.</title>
        <authorList>
            <person name="Wang H."/>
        </authorList>
    </citation>
    <scope>NUCLEOTIDE SEQUENCE [LARGE SCALE GENOMIC DNA]</scope>
    <source>
        <strain evidence="2 3">YSP-3</strain>
    </source>
</reference>
<organism evidence="2 3">
    <name type="scientific">Alteribacter lacisalsi</name>
    <dbReference type="NCBI Taxonomy" id="2045244"/>
    <lineage>
        <taxon>Bacteria</taxon>
        <taxon>Bacillati</taxon>
        <taxon>Bacillota</taxon>
        <taxon>Bacilli</taxon>
        <taxon>Bacillales</taxon>
        <taxon>Bacillaceae</taxon>
        <taxon>Alteribacter</taxon>
    </lineage>
</organism>
<evidence type="ECO:0000256" key="1">
    <source>
        <dbReference type="SAM" id="Phobius"/>
    </source>
</evidence>
<protein>
    <submittedName>
        <fullName evidence="2">Uncharacterized protein</fullName>
    </submittedName>
</protein>
<keyword evidence="3" id="KW-1185">Reference proteome</keyword>
<keyword evidence="1" id="KW-1133">Transmembrane helix</keyword>
<dbReference type="OrthoDB" id="9924182at2"/>